<dbReference type="InterPro" id="IPR008532">
    <property type="entry name" value="NFACT_RNA-bd"/>
</dbReference>
<dbReference type="GO" id="GO:1990112">
    <property type="term" value="C:RQC complex"/>
    <property type="evidence" value="ECO:0007669"/>
    <property type="project" value="TreeGrafter"/>
</dbReference>
<dbReference type="GO" id="GO:0000049">
    <property type="term" value="F:tRNA binding"/>
    <property type="evidence" value="ECO:0007669"/>
    <property type="project" value="UniProtKB-UniRule"/>
</dbReference>
<dbReference type="GO" id="GO:0043023">
    <property type="term" value="F:ribosomal large subunit binding"/>
    <property type="evidence" value="ECO:0007669"/>
    <property type="project" value="UniProtKB-UniRule"/>
</dbReference>
<keyword evidence="2 5" id="KW-0699">rRNA-binding</keyword>
<dbReference type="PANTHER" id="PTHR15239">
    <property type="entry name" value="NUCLEAR EXPORT MEDIATOR FACTOR NEMF"/>
    <property type="match status" value="1"/>
</dbReference>
<feature type="domain" description="NFACT RNA-binding" evidence="6">
    <location>
        <begin position="461"/>
        <end position="554"/>
    </location>
</feature>
<dbReference type="PANTHER" id="PTHR15239:SF6">
    <property type="entry name" value="RIBOSOME QUALITY CONTROL COMPLEX SUBUNIT NEMF"/>
    <property type="match status" value="1"/>
</dbReference>
<dbReference type="GO" id="GO:0019843">
    <property type="term" value="F:rRNA binding"/>
    <property type="evidence" value="ECO:0007669"/>
    <property type="project" value="UniProtKB-UniRule"/>
</dbReference>
<evidence type="ECO:0000313" key="8">
    <source>
        <dbReference type="Proteomes" id="UP000236311"/>
    </source>
</evidence>
<evidence type="ECO:0000259" key="6">
    <source>
        <dbReference type="Pfam" id="PF05670"/>
    </source>
</evidence>
<dbReference type="Gene3D" id="1.10.8.50">
    <property type="match status" value="1"/>
</dbReference>
<accession>A0A2K4ZCW3</accession>
<dbReference type="Gene3D" id="2.30.310.10">
    <property type="entry name" value="ibrinogen binding protein from staphylococcus aureus domain"/>
    <property type="match status" value="1"/>
</dbReference>
<keyword evidence="1 5" id="KW-0820">tRNA-binding</keyword>
<sequence>MAFDGVTIANVISELKKELLGGRLNKIAQPEEDELLLTIKQPTGQKRLFLSAEASLPLIYLTETNKPSPMTAPNFCMLLRKHLQNGRITEISQPGLERIIRIEIEHLDEMGDLRRKTLIVEIMGKHSNIIFCDENDIIIDSIKHVSAAVSSLREVLPGKPYFVAQTQNKLDALRTEKEAFQTALASCPQPVFKAIYGSFTGISPILAQELCYEAGVDGELPTAALTDTDYDRLYHAFRHMMTAILEENFAPNIAYKGDTPVEFCALPLTVYACGNGRTVSYPTMSALLEHYYAEKNTLTRIRQKSADLRRIVQTALERNVKKYDLQQRQIKDTEKRETFRIYGELLNTYGYDAQPGAKSLKALNYYTDDTVVIPLDPTLSATENAKKYFEKYGKLKRTYEALSSLTKEVKAEIEHLESISAALDIALYEEDLAQIKEELTESGYIRRKGNAKKQKITSRPYHYISSDGFHMYVGKNNYQNDELTFKFATGNDWWFHAKQMPGSHVIVRLGNAEELPDRTFEEAAKLAAYYSRGRGQEKVEIDYIQKKHVKKPNGAKPGFVVYYTNFSMAIDSDISGIRPADK</sequence>
<evidence type="ECO:0000256" key="2">
    <source>
        <dbReference type="ARBA" id="ARBA00022730"/>
    </source>
</evidence>
<dbReference type="GO" id="GO:0072344">
    <property type="term" value="P:rescue of stalled ribosome"/>
    <property type="evidence" value="ECO:0007669"/>
    <property type="project" value="UniProtKB-UniRule"/>
</dbReference>
<dbReference type="Pfam" id="PF05670">
    <property type="entry name" value="NFACT-R_1"/>
    <property type="match status" value="1"/>
</dbReference>
<evidence type="ECO:0000313" key="7">
    <source>
        <dbReference type="EMBL" id="SOY28281.1"/>
    </source>
</evidence>
<dbReference type="FunFam" id="2.30.310.10:FF:000004">
    <property type="entry name" value="Fibronectin-binding protein A"/>
    <property type="match status" value="1"/>
</dbReference>
<dbReference type="HAMAP" id="MF_00844_B">
    <property type="entry name" value="RqcH_B"/>
    <property type="match status" value="1"/>
</dbReference>
<evidence type="ECO:0000256" key="4">
    <source>
        <dbReference type="ARBA" id="ARBA00022917"/>
    </source>
</evidence>
<dbReference type="Pfam" id="PF05833">
    <property type="entry name" value="NFACT_N"/>
    <property type="match status" value="1"/>
</dbReference>
<dbReference type="SUPFAM" id="SSF46946">
    <property type="entry name" value="S13-like H2TH domain"/>
    <property type="match status" value="1"/>
</dbReference>
<dbReference type="InterPro" id="IPR043682">
    <property type="entry name" value="RqcH_bacterial"/>
</dbReference>
<keyword evidence="8" id="KW-1185">Reference proteome</keyword>
<proteinExistence type="inferred from homology"/>
<gene>
    <name evidence="5" type="primary">rqcH</name>
    <name evidence="7" type="ORF">AMURIS_00988</name>
</gene>
<name>A0A2K4ZCW3_9FIRM</name>
<keyword evidence="4 5" id="KW-0648">Protein biosynthesis</keyword>
<dbReference type="AlphaFoldDB" id="A0A2K4ZCW3"/>
<keyword evidence="3 5" id="KW-0694">RNA-binding</keyword>
<comment type="function">
    <text evidence="5">Key component of the ribosome quality control system (RQC), a ribosome-associated complex that mediates the extraction of incompletely synthesized nascent chains from stalled ribosomes and their subsequent degradation. RqcH recruits Ala-charged tRNA, and with RqcP directs the elongation of stalled nascent chains on 50S ribosomal subunits, leading to non-templated C-terminal alanine extensions (Ala tail). The Ala tail promotes nascent chain degradation. May add between 1 and at least 8 Ala residues. Binds to stalled 50S ribosomal subunits.</text>
</comment>
<dbReference type="InterPro" id="IPR051608">
    <property type="entry name" value="RQC_Subunit_NEMF"/>
</dbReference>
<organism evidence="7 8">
    <name type="scientific">Acetatifactor muris</name>
    <dbReference type="NCBI Taxonomy" id="879566"/>
    <lineage>
        <taxon>Bacteria</taxon>
        <taxon>Bacillati</taxon>
        <taxon>Bacillota</taxon>
        <taxon>Clostridia</taxon>
        <taxon>Lachnospirales</taxon>
        <taxon>Lachnospiraceae</taxon>
        <taxon>Acetatifactor</taxon>
    </lineage>
</organism>
<dbReference type="EMBL" id="OFSM01000004">
    <property type="protein sequence ID" value="SOY28281.1"/>
    <property type="molecule type" value="Genomic_DNA"/>
</dbReference>
<protein>
    <recommendedName>
        <fullName evidence="5">Rqc2 homolog RqcH</fullName>
        <shortName evidence="5">RqcH</shortName>
    </recommendedName>
</protein>
<comment type="similarity">
    <text evidence="5">Belongs to the NEMF family.</text>
</comment>
<comment type="subunit">
    <text evidence="5">Associates with stalled 50S ribosomal subunits. Binds to RqcP.</text>
</comment>
<dbReference type="OrthoDB" id="9766163at2"/>
<evidence type="ECO:0000256" key="1">
    <source>
        <dbReference type="ARBA" id="ARBA00022555"/>
    </source>
</evidence>
<evidence type="ECO:0000256" key="5">
    <source>
        <dbReference type="HAMAP-Rule" id="MF_00844"/>
    </source>
</evidence>
<dbReference type="Proteomes" id="UP000236311">
    <property type="component" value="Unassembled WGS sequence"/>
</dbReference>
<dbReference type="RefSeq" id="WP_103238491.1">
    <property type="nucleotide sequence ID" value="NZ_JANJZD010000004.1"/>
</dbReference>
<evidence type="ECO:0000256" key="3">
    <source>
        <dbReference type="ARBA" id="ARBA00022884"/>
    </source>
</evidence>
<dbReference type="InterPro" id="IPR010979">
    <property type="entry name" value="Ribosomal_uS13-like_H2TH"/>
</dbReference>
<reference evidence="7 8" key="1">
    <citation type="submission" date="2018-01" db="EMBL/GenBank/DDBJ databases">
        <authorList>
            <person name="Gaut B.S."/>
            <person name="Morton B.R."/>
            <person name="Clegg M.T."/>
            <person name="Duvall M.R."/>
        </authorList>
    </citation>
    <scope>NUCLEOTIDE SEQUENCE [LARGE SCALE GENOMIC DNA]</scope>
    <source>
        <strain evidence="7">GP69</strain>
    </source>
</reference>